<evidence type="ECO:0000256" key="1">
    <source>
        <dbReference type="SAM" id="MobiDB-lite"/>
    </source>
</evidence>
<keyword evidence="3" id="KW-1185">Reference proteome</keyword>
<dbReference type="RefSeq" id="XP_013957171.1">
    <property type="nucleotide sequence ID" value="XM_014101696.1"/>
</dbReference>
<name>G9MSB3_HYPVG</name>
<dbReference type="EMBL" id="ABDF02000006">
    <property type="protein sequence ID" value="EHK22971.1"/>
    <property type="molecule type" value="Genomic_DNA"/>
</dbReference>
<dbReference type="AlphaFoldDB" id="G9MSB3"/>
<dbReference type="OMA" id="PTSENHR"/>
<dbReference type="InParanoid" id="G9MSB3"/>
<evidence type="ECO:0000313" key="3">
    <source>
        <dbReference type="Proteomes" id="UP000007115"/>
    </source>
</evidence>
<reference evidence="2 3" key="1">
    <citation type="journal article" date="2011" name="Genome Biol.">
        <title>Comparative genome sequence analysis underscores mycoparasitism as the ancestral life style of Trichoderma.</title>
        <authorList>
            <person name="Kubicek C.P."/>
            <person name="Herrera-Estrella A."/>
            <person name="Seidl-Seiboth V."/>
            <person name="Martinez D.A."/>
            <person name="Druzhinina I.S."/>
            <person name="Thon M."/>
            <person name="Zeilinger S."/>
            <person name="Casas-Flores S."/>
            <person name="Horwitz B.A."/>
            <person name="Mukherjee P.K."/>
            <person name="Mukherjee M."/>
            <person name="Kredics L."/>
            <person name="Alcaraz L.D."/>
            <person name="Aerts A."/>
            <person name="Antal Z."/>
            <person name="Atanasova L."/>
            <person name="Cervantes-Badillo M.G."/>
            <person name="Challacombe J."/>
            <person name="Chertkov O."/>
            <person name="McCluskey K."/>
            <person name="Coulpier F."/>
            <person name="Deshpande N."/>
            <person name="von Doehren H."/>
            <person name="Ebbole D.J."/>
            <person name="Esquivel-Naranjo E.U."/>
            <person name="Fekete E."/>
            <person name="Flipphi M."/>
            <person name="Glaser F."/>
            <person name="Gomez-Rodriguez E.Y."/>
            <person name="Gruber S."/>
            <person name="Han C."/>
            <person name="Henrissat B."/>
            <person name="Hermosa R."/>
            <person name="Hernandez-Onate M."/>
            <person name="Karaffa L."/>
            <person name="Kosti I."/>
            <person name="Le Crom S."/>
            <person name="Lindquist E."/>
            <person name="Lucas S."/>
            <person name="Luebeck M."/>
            <person name="Luebeck P.S."/>
            <person name="Margeot A."/>
            <person name="Metz B."/>
            <person name="Misra M."/>
            <person name="Nevalainen H."/>
            <person name="Omann M."/>
            <person name="Packer N."/>
            <person name="Perrone G."/>
            <person name="Uresti-Rivera E.E."/>
            <person name="Salamov A."/>
            <person name="Schmoll M."/>
            <person name="Seiboth B."/>
            <person name="Shapiro H."/>
            <person name="Sukno S."/>
            <person name="Tamayo-Ramos J.A."/>
            <person name="Tisch D."/>
            <person name="Wiest A."/>
            <person name="Wilkinson H.H."/>
            <person name="Zhang M."/>
            <person name="Coutinho P.M."/>
            <person name="Kenerley C.M."/>
            <person name="Monte E."/>
            <person name="Baker S.E."/>
            <person name="Grigoriev I.V."/>
        </authorList>
    </citation>
    <scope>NUCLEOTIDE SEQUENCE [LARGE SCALE GENOMIC DNA]</scope>
    <source>
        <strain evidence="3">Gv29-8 / FGSC 10586</strain>
    </source>
</reference>
<dbReference type="VEuPathDB" id="FungiDB:TRIVIDRAFT_222228"/>
<organism evidence="2 3">
    <name type="scientific">Hypocrea virens (strain Gv29-8 / FGSC 10586)</name>
    <name type="common">Gliocladium virens</name>
    <name type="synonym">Trichoderma virens</name>
    <dbReference type="NCBI Taxonomy" id="413071"/>
    <lineage>
        <taxon>Eukaryota</taxon>
        <taxon>Fungi</taxon>
        <taxon>Dikarya</taxon>
        <taxon>Ascomycota</taxon>
        <taxon>Pezizomycotina</taxon>
        <taxon>Sordariomycetes</taxon>
        <taxon>Hypocreomycetidae</taxon>
        <taxon>Hypocreales</taxon>
        <taxon>Hypocreaceae</taxon>
        <taxon>Trichoderma</taxon>
    </lineage>
</organism>
<comment type="caution">
    <text evidence="2">The sequence shown here is derived from an EMBL/GenBank/DDBJ whole genome shotgun (WGS) entry which is preliminary data.</text>
</comment>
<dbReference type="eggNOG" id="ENOG502RR48">
    <property type="taxonomic scope" value="Eukaryota"/>
</dbReference>
<accession>G9MSB3</accession>
<dbReference type="HOGENOM" id="CLU_038178_1_0_1"/>
<protein>
    <submittedName>
        <fullName evidence="2">Uncharacterized protein</fullName>
    </submittedName>
</protein>
<dbReference type="GeneID" id="25791633"/>
<gene>
    <name evidence="2" type="ORF">TRIVIDRAFT_222228</name>
</gene>
<proteinExistence type="predicted"/>
<evidence type="ECO:0000313" key="2">
    <source>
        <dbReference type="EMBL" id="EHK22971.1"/>
    </source>
</evidence>
<feature type="compositionally biased region" description="Polar residues" evidence="1">
    <location>
        <begin position="163"/>
        <end position="177"/>
    </location>
</feature>
<dbReference type="Proteomes" id="UP000007115">
    <property type="component" value="Unassembled WGS sequence"/>
</dbReference>
<feature type="region of interest" description="Disordered" evidence="1">
    <location>
        <begin position="144"/>
        <end position="177"/>
    </location>
</feature>
<dbReference type="OrthoDB" id="4900620at2759"/>
<dbReference type="STRING" id="413071.G9MSB3"/>
<sequence length="315" mass="35777">MAYYDAIRDPLTFIRKVRVKTNFATLSLDSAWSSNTSHWGREHLFASRVLCSAQAPRLQLFQALQLFPENPTSENHRLSLLVKGPGNLADLRHYSEAQFVREFQPDSLGYVWAALNHFVNHRNTSTVATAATTDRSDDWEMATAVPTTPNRQPGKSEFHGSLAQPQQAQLGSSSRDTFKRQSNSLSEYKFGYFEEVDFPPLQDATVRLVNCFIRYVLHYAQPPNKESPLQFREKRFAYTVFHAEKKYTHAVDDGGLHLFNQYGMSVQVAMLESKQVFKNLVSGVPIVSDELLAQMVGQVLALRLDKTQLRISDTE</sequence>